<evidence type="ECO:0000313" key="2">
    <source>
        <dbReference type="EMBL" id="POZ50263.1"/>
    </source>
</evidence>
<dbReference type="KEGG" id="mpsy:CEK71_18970"/>
<evidence type="ECO:0000313" key="4">
    <source>
        <dbReference type="Proteomes" id="UP000237423"/>
    </source>
</evidence>
<keyword evidence="3" id="KW-1185">Reference proteome</keyword>
<sequence>MLTEKYLNPFTDYGFKRIFGEEAHKDLLLDFLNELLREEQGEIKTLTFLKTEQLGSTETDRKAIFDLYCENEKGEKFIVELQKTKQNFFKDRALYYSTFPIQEQAKRANWNYRLTAVYTIAILDFVFDEDKNDTDKYKYFVKLSDIETNKVFYNKLTFVYLEMPKFNKALAEIDSRFEKWLYVLKHLPELEKIPAKLTEKIFKRLFEVAEIAKFNHEQLIQYEDSLKYYRDLNNSFATAREDGKSQGLAVGLAEGLAQGLAKGLTQGKIAEKVTLATKMKAKGYTLDEIIELTGLDPQTLENL</sequence>
<evidence type="ECO:0000313" key="1">
    <source>
        <dbReference type="EMBL" id="ASF47979.1"/>
    </source>
</evidence>
<dbReference type="InterPro" id="IPR010106">
    <property type="entry name" value="RpnA"/>
</dbReference>
<protein>
    <submittedName>
        <fullName evidence="2">Transposase</fullName>
    </submittedName>
</protein>
<organism evidence="1 3">
    <name type="scientific">Methylovulum psychrotolerans</name>
    <dbReference type="NCBI Taxonomy" id="1704499"/>
    <lineage>
        <taxon>Bacteria</taxon>
        <taxon>Pseudomonadati</taxon>
        <taxon>Pseudomonadota</taxon>
        <taxon>Gammaproteobacteria</taxon>
        <taxon>Methylococcales</taxon>
        <taxon>Methylococcaceae</taxon>
        <taxon>Methylovulum</taxon>
    </lineage>
</organism>
<dbReference type="EMBL" id="CP022129">
    <property type="protein sequence ID" value="ASF47979.1"/>
    <property type="molecule type" value="Genomic_DNA"/>
</dbReference>
<gene>
    <name evidence="2" type="ORF">AADEFJLK_04013</name>
    <name evidence="1" type="ORF">CEK71_18970</name>
</gene>
<dbReference type="Proteomes" id="UP000237423">
    <property type="component" value="Unassembled WGS sequence"/>
</dbReference>
<dbReference type="PANTHER" id="PTHR41317:SF1">
    <property type="entry name" value="PD-(D_E)XK NUCLEASE FAMILY TRANSPOSASE"/>
    <property type="match status" value="1"/>
</dbReference>
<evidence type="ECO:0000313" key="3">
    <source>
        <dbReference type="Proteomes" id="UP000197019"/>
    </source>
</evidence>
<reference evidence="1 3" key="1">
    <citation type="submission" date="2017-06" db="EMBL/GenBank/DDBJ databases">
        <title>Genome Sequencing of the methanotroph Methylovulum psychrotolerants str. HV10-M2 isolated from a high-altitude environment.</title>
        <authorList>
            <person name="Mateos-Rivera A."/>
        </authorList>
    </citation>
    <scope>NUCLEOTIDE SEQUENCE [LARGE SCALE GENOMIC DNA]</scope>
    <source>
        <strain evidence="1 3">HV10_M2</strain>
    </source>
</reference>
<accession>A0A1Z4C389</accession>
<dbReference type="Pfam" id="PF12784">
    <property type="entry name" value="PDDEXK_2"/>
    <property type="match status" value="1"/>
</dbReference>
<reference evidence="2 4" key="2">
    <citation type="submission" date="2017-11" db="EMBL/GenBank/DDBJ databases">
        <title>Draft Genome Sequence of Methylobacter psychrotolerans Sph1T, an Obligate Methanotroph from Low-Temperature Environments.</title>
        <authorList>
            <person name="Oshkin I.Y."/>
            <person name="Miroshnikov K."/>
            <person name="Belova S.E."/>
            <person name="Korzhenkov A."/>
            <person name="Toshchakov S.V."/>
            <person name="Dedysh S.N."/>
        </authorList>
    </citation>
    <scope>NUCLEOTIDE SEQUENCE [LARGE SCALE GENOMIC DNA]</scope>
    <source>
        <strain evidence="2 4">Sph1</strain>
    </source>
</reference>
<dbReference type="RefSeq" id="WP_088620849.1">
    <property type="nucleotide sequence ID" value="NZ_CP022129.1"/>
</dbReference>
<dbReference type="EMBL" id="PGFZ01000013">
    <property type="protein sequence ID" value="POZ50263.1"/>
    <property type="molecule type" value="Genomic_DNA"/>
</dbReference>
<dbReference type="OrthoDB" id="9812287at2"/>
<proteinExistence type="predicted"/>
<dbReference type="PANTHER" id="PTHR41317">
    <property type="entry name" value="PD-(D_E)XK NUCLEASE FAMILY TRANSPOSASE"/>
    <property type="match status" value="1"/>
</dbReference>
<name>A0A1Z4C389_9GAMM</name>
<dbReference type="Proteomes" id="UP000197019">
    <property type="component" value="Chromosome"/>
</dbReference>
<dbReference type="NCBIfam" id="TIGR01784">
    <property type="entry name" value="T_den_put_tspse"/>
    <property type="match status" value="1"/>
</dbReference>
<dbReference type="AlphaFoldDB" id="A0A1Z4C389"/>